<evidence type="ECO:0000256" key="1">
    <source>
        <dbReference type="ARBA" id="ARBA00005417"/>
    </source>
</evidence>
<dbReference type="InterPro" id="IPR032524">
    <property type="entry name" value="ABC_tran_C"/>
</dbReference>
<name>A0A512BV38_9HYPH</name>
<dbReference type="PROSITE" id="PS00211">
    <property type="entry name" value="ABC_TRANSPORTER_1"/>
    <property type="match status" value="2"/>
</dbReference>
<dbReference type="SMART" id="SM00382">
    <property type="entry name" value="AAA"/>
    <property type="match status" value="2"/>
</dbReference>
<accession>A0A512BV38</accession>
<dbReference type="Pfam" id="PF12848">
    <property type="entry name" value="ABC_tran_Xtn"/>
    <property type="match status" value="1"/>
</dbReference>
<dbReference type="InterPro" id="IPR032781">
    <property type="entry name" value="ABC_tran_Xtn"/>
</dbReference>
<dbReference type="Proteomes" id="UP000321085">
    <property type="component" value="Unassembled WGS sequence"/>
</dbReference>
<dbReference type="PROSITE" id="PS50893">
    <property type="entry name" value="ABC_TRANSPORTER_2"/>
    <property type="match status" value="2"/>
</dbReference>
<dbReference type="InterPro" id="IPR050611">
    <property type="entry name" value="ABCF"/>
</dbReference>
<dbReference type="FunFam" id="3.40.50.300:FF:000011">
    <property type="entry name" value="Putative ABC transporter ATP-binding component"/>
    <property type="match status" value="1"/>
</dbReference>
<dbReference type="Pfam" id="PF16326">
    <property type="entry name" value="ABC_tran_CTD"/>
    <property type="match status" value="1"/>
</dbReference>
<dbReference type="PANTHER" id="PTHR19211:SF14">
    <property type="entry name" value="ATP-BINDING CASSETTE SUB-FAMILY F MEMBER 1"/>
    <property type="match status" value="1"/>
</dbReference>
<dbReference type="EMBL" id="BJYU01000049">
    <property type="protein sequence ID" value="GEO15828.1"/>
    <property type="molecule type" value="Genomic_DNA"/>
</dbReference>
<organism evidence="8 9">
    <name type="scientific">Microvirga aerophila</name>
    <dbReference type="NCBI Taxonomy" id="670291"/>
    <lineage>
        <taxon>Bacteria</taxon>
        <taxon>Pseudomonadati</taxon>
        <taxon>Pseudomonadota</taxon>
        <taxon>Alphaproteobacteria</taxon>
        <taxon>Hyphomicrobiales</taxon>
        <taxon>Methylobacteriaceae</taxon>
        <taxon>Microvirga</taxon>
    </lineage>
</organism>
<keyword evidence="4 8" id="KW-0067">ATP-binding</keyword>
<feature type="domain" description="ABC transporter" evidence="7">
    <location>
        <begin position="345"/>
        <end position="559"/>
    </location>
</feature>
<gene>
    <name evidence="8" type="ORF">MAE02_35240</name>
</gene>
<keyword evidence="9" id="KW-1185">Reference proteome</keyword>
<dbReference type="Pfam" id="PF00005">
    <property type="entry name" value="ABC_tran"/>
    <property type="match status" value="2"/>
</dbReference>
<dbReference type="InterPro" id="IPR003593">
    <property type="entry name" value="AAA+_ATPase"/>
</dbReference>
<proteinExistence type="inferred from homology"/>
<dbReference type="GO" id="GO:0005524">
    <property type="term" value="F:ATP binding"/>
    <property type="evidence" value="ECO:0007669"/>
    <property type="project" value="UniProtKB-KW"/>
</dbReference>
<evidence type="ECO:0000256" key="2">
    <source>
        <dbReference type="ARBA" id="ARBA00022737"/>
    </source>
</evidence>
<keyword evidence="5" id="KW-0175">Coiled coil</keyword>
<dbReference type="InterPro" id="IPR027417">
    <property type="entry name" value="P-loop_NTPase"/>
</dbReference>
<dbReference type="Gene3D" id="3.40.50.300">
    <property type="entry name" value="P-loop containing nucleotide triphosphate hydrolases"/>
    <property type="match status" value="2"/>
</dbReference>
<dbReference type="SUPFAM" id="SSF52540">
    <property type="entry name" value="P-loop containing nucleoside triphosphate hydrolases"/>
    <property type="match status" value="2"/>
</dbReference>
<dbReference type="Gene3D" id="1.10.287.380">
    <property type="entry name" value="Valyl-tRNA synthetase, C-terminal domain"/>
    <property type="match status" value="1"/>
</dbReference>
<comment type="caution">
    <text evidence="8">The sequence shown here is derived from an EMBL/GenBank/DDBJ whole genome shotgun (WGS) entry which is preliminary data.</text>
</comment>
<evidence type="ECO:0000259" key="7">
    <source>
        <dbReference type="PROSITE" id="PS50893"/>
    </source>
</evidence>
<evidence type="ECO:0000256" key="5">
    <source>
        <dbReference type="SAM" id="Coils"/>
    </source>
</evidence>
<evidence type="ECO:0000256" key="6">
    <source>
        <dbReference type="SAM" id="MobiDB-lite"/>
    </source>
</evidence>
<reference evidence="8 9" key="1">
    <citation type="submission" date="2019-07" db="EMBL/GenBank/DDBJ databases">
        <title>Whole genome shotgun sequence of Microvirga aerophila NBRC 106136.</title>
        <authorList>
            <person name="Hosoyama A."/>
            <person name="Uohara A."/>
            <person name="Ohji S."/>
            <person name="Ichikawa N."/>
        </authorList>
    </citation>
    <scope>NUCLEOTIDE SEQUENCE [LARGE SCALE GENOMIC DNA]</scope>
    <source>
        <strain evidence="8 9">NBRC 106136</strain>
    </source>
</reference>
<dbReference type="CDD" id="cd03221">
    <property type="entry name" value="ABCF_EF-3"/>
    <property type="match status" value="2"/>
</dbReference>
<keyword evidence="2" id="KW-0677">Repeat</keyword>
<dbReference type="InterPro" id="IPR003439">
    <property type="entry name" value="ABC_transporter-like_ATP-bd"/>
</dbReference>
<dbReference type="GO" id="GO:0003677">
    <property type="term" value="F:DNA binding"/>
    <property type="evidence" value="ECO:0007669"/>
    <property type="project" value="InterPro"/>
</dbReference>
<evidence type="ECO:0000256" key="3">
    <source>
        <dbReference type="ARBA" id="ARBA00022741"/>
    </source>
</evidence>
<feature type="coiled-coil region" evidence="5">
    <location>
        <begin position="587"/>
        <end position="648"/>
    </location>
</feature>
<feature type="domain" description="ABC transporter" evidence="7">
    <location>
        <begin position="37"/>
        <end position="277"/>
    </location>
</feature>
<dbReference type="PANTHER" id="PTHR19211">
    <property type="entry name" value="ATP-BINDING TRANSPORT PROTEIN-RELATED"/>
    <property type="match status" value="1"/>
</dbReference>
<dbReference type="InterPro" id="IPR017871">
    <property type="entry name" value="ABC_transporter-like_CS"/>
</dbReference>
<evidence type="ECO:0000313" key="8">
    <source>
        <dbReference type="EMBL" id="GEO15828.1"/>
    </source>
</evidence>
<protein>
    <submittedName>
        <fullName evidence="8">ABC transporter ATP-binding protein</fullName>
    </submittedName>
</protein>
<dbReference type="GO" id="GO:0016887">
    <property type="term" value="F:ATP hydrolysis activity"/>
    <property type="evidence" value="ECO:0007669"/>
    <property type="project" value="InterPro"/>
</dbReference>
<sequence>MLAGHRDLGICVIHACPARDEHPSCQGPPQKPKGTMLHVNDLTYRIADRIILDRATFALPTGSKVGLVGRNGAGKTTLFRIIQGEVSPETGDIALPRGMRIGAVAQEAPGGPETLVEVVLAADKERAALLAEAETADGFRRAEIETRLTDIGAHSAPARAAAILHGLGFDAEAQNRPCSSFSGGWRMRVALAAVLFAEPDLLLLDEPTNYLDLEGTLWLYEYLDRYPHTVLVISHDRELLDTCVNHILHLDRGKLTIYRGGYTSFAKQYAEKRELTAKMQAKQEAERKHLQAFVDRFKAKASKARQAQSRVKRLAKLEPIATIVEDDVLPFDLPGPERPLAPPLIAVESAAVGYGDRVVLDRLNLTIQPDDRIALLGANGNGKSTFCKLLGGRLAPLKGDVRRPGKMDVAYFAQHQVDELNPSATAYEHVAARMPDTPVAKVRARAARFGFAGAKADTPVSSLSGGEKARLLMGLAAFNGPNLLILDEPTNHLDIDSRTALMEAINDYTGAVILVSHDRFLIEACADRLWVVGGSTVKPFDGDMDDYRQLVLSGELEPQRRSDKPQGPSSPSRTDERRAAAERRVALAPLRKKLEGLEARMAKLTDVIGKVDAALADGTAFQKDPAKATELAKMRSEAAETLASVEEEWLALSEEIETATA</sequence>
<dbReference type="AlphaFoldDB" id="A0A512BV38"/>
<evidence type="ECO:0000256" key="4">
    <source>
        <dbReference type="ARBA" id="ARBA00022840"/>
    </source>
</evidence>
<comment type="similarity">
    <text evidence="1">Belongs to the ABC transporter superfamily.</text>
</comment>
<keyword evidence="3" id="KW-0547">Nucleotide-binding</keyword>
<evidence type="ECO:0000313" key="9">
    <source>
        <dbReference type="Proteomes" id="UP000321085"/>
    </source>
</evidence>
<feature type="region of interest" description="Disordered" evidence="6">
    <location>
        <begin position="554"/>
        <end position="581"/>
    </location>
</feature>
<dbReference type="InterPro" id="IPR037118">
    <property type="entry name" value="Val-tRNA_synth_C_sf"/>
</dbReference>